<dbReference type="EMBL" id="JADQDC010000031">
    <property type="protein sequence ID" value="MBF9153174.1"/>
    <property type="molecule type" value="Genomic_DNA"/>
</dbReference>
<dbReference type="InterPro" id="IPR002525">
    <property type="entry name" value="Transp_IS110-like_N"/>
</dbReference>
<evidence type="ECO:0000259" key="2">
    <source>
        <dbReference type="Pfam" id="PF02371"/>
    </source>
</evidence>
<protein>
    <submittedName>
        <fullName evidence="3">IS110 family transposase</fullName>
    </submittedName>
</protein>
<dbReference type="Pfam" id="PF02371">
    <property type="entry name" value="Transposase_20"/>
    <property type="match status" value="1"/>
</dbReference>
<dbReference type="NCBIfam" id="NF033542">
    <property type="entry name" value="transpos_IS110"/>
    <property type="match status" value="1"/>
</dbReference>
<evidence type="ECO:0000313" key="4">
    <source>
        <dbReference type="Proteomes" id="UP000600799"/>
    </source>
</evidence>
<evidence type="ECO:0000259" key="1">
    <source>
        <dbReference type="Pfam" id="PF01548"/>
    </source>
</evidence>
<feature type="domain" description="Transposase IS116/IS110/IS902 C-terminal" evidence="2">
    <location>
        <begin position="191"/>
        <end position="272"/>
    </location>
</feature>
<dbReference type="Pfam" id="PF01548">
    <property type="entry name" value="DEDD_Tnp_IS110"/>
    <property type="match status" value="1"/>
</dbReference>
<dbReference type="InterPro" id="IPR003346">
    <property type="entry name" value="Transposase_20"/>
</dbReference>
<dbReference type="Proteomes" id="UP000600799">
    <property type="component" value="Unassembled WGS sequence"/>
</dbReference>
<dbReference type="RefSeq" id="WP_196277439.1">
    <property type="nucleotide sequence ID" value="NZ_JADQDC010000031.1"/>
</dbReference>
<organism evidence="3 4">
    <name type="scientific">Novosphingobium jiangmenense</name>
    <dbReference type="NCBI Taxonomy" id="2791981"/>
    <lineage>
        <taxon>Bacteria</taxon>
        <taxon>Pseudomonadati</taxon>
        <taxon>Pseudomonadota</taxon>
        <taxon>Alphaproteobacteria</taxon>
        <taxon>Sphingomonadales</taxon>
        <taxon>Sphingomonadaceae</taxon>
        <taxon>Novosphingobium</taxon>
    </lineage>
</organism>
<feature type="domain" description="Transposase IS110-like N-terminal" evidence="1">
    <location>
        <begin position="8"/>
        <end position="150"/>
    </location>
</feature>
<reference evidence="3 4" key="1">
    <citation type="submission" date="2020-11" db="EMBL/GenBank/DDBJ databases">
        <title>The genome sequence of Novosphingobium sp. 1Y9A.</title>
        <authorList>
            <person name="Liu Y."/>
        </authorList>
    </citation>
    <scope>NUCLEOTIDE SEQUENCE [LARGE SCALE GENOMIC DNA]</scope>
    <source>
        <strain evidence="3 4">1Y9A</strain>
    </source>
</reference>
<sequence length="310" mass="33530">MASHAVFVGIDVSKARLDVCLWPDGECLEFANDSRGIRALGRHLERLGPAAIGLEASGGYEREVLAALCAAGLPAHRLNALRVRRFAQGCGILAKNDRIDAGVIARFVSCVPQAEAVHDPAAARLAELVTARRQLVEELTRCSNQASRTVHGVLKRIAARRIARLKADILLIDQAMAEAVAADERMAHRNRLLRSVPGVGPVFAHTLLALMPELGNLTRRQAASLVGVAPFDCESGTFRGQRRIVGGRKPLRDAAYMAALVAGQHNCVMKTFRQRLADAGKPPKVILIAIMRKLICALNAMVKNNQPWTA</sequence>
<dbReference type="PANTHER" id="PTHR33055:SF13">
    <property type="entry name" value="TRANSPOSASE"/>
    <property type="match status" value="1"/>
</dbReference>
<accession>A0ABS0HME9</accession>
<keyword evidence="4" id="KW-1185">Reference proteome</keyword>
<dbReference type="InterPro" id="IPR047650">
    <property type="entry name" value="Transpos_IS110"/>
</dbReference>
<name>A0ABS0HME9_9SPHN</name>
<evidence type="ECO:0000313" key="3">
    <source>
        <dbReference type="EMBL" id="MBF9153174.1"/>
    </source>
</evidence>
<comment type="caution">
    <text evidence="3">The sequence shown here is derived from an EMBL/GenBank/DDBJ whole genome shotgun (WGS) entry which is preliminary data.</text>
</comment>
<proteinExistence type="predicted"/>
<dbReference type="PANTHER" id="PTHR33055">
    <property type="entry name" value="TRANSPOSASE FOR INSERTION SEQUENCE ELEMENT IS1111A"/>
    <property type="match status" value="1"/>
</dbReference>
<gene>
    <name evidence="3" type="ORF">I2488_19400</name>
</gene>